<comment type="caution">
    <text evidence="1">The sequence shown here is derived from an EMBL/GenBank/DDBJ whole genome shotgun (WGS) entry which is preliminary data.</text>
</comment>
<feature type="non-terminal residue" evidence="1">
    <location>
        <position position="52"/>
    </location>
</feature>
<protein>
    <submittedName>
        <fullName evidence="1">Uncharacterized protein</fullName>
    </submittedName>
</protein>
<evidence type="ECO:0000313" key="1">
    <source>
        <dbReference type="EMBL" id="KKL45361.1"/>
    </source>
</evidence>
<reference evidence="1" key="1">
    <citation type="journal article" date="2015" name="Nature">
        <title>Complex archaea that bridge the gap between prokaryotes and eukaryotes.</title>
        <authorList>
            <person name="Spang A."/>
            <person name="Saw J.H."/>
            <person name="Jorgensen S.L."/>
            <person name="Zaremba-Niedzwiedzka K."/>
            <person name="Martijn J."/>
            <person name="Lind A.E."/>
            <person name="van Eijk R."/>
            <person name="Schleper C."/>
            <person name="Guy L."/>
            <person name="Ettema T.J."/>
        </authorList>
    </citation>
    <scope>NUCLEOTIDE SEQUENCE</scope>
</reference>
<dbReference type="AlphaFoldDB" id="A0A0F9CV57"/>
<proteinExistence type="predicted"/>
<dbReference type="GO" id="GO:0003700">
    <property type="term" value="F:DNA-binding transcription factor activity"/>
    <property type="evidence" value="ECO:0007669"/>
    <property type="project" value="InterPro"/>
</dbReference>
<organism evidence="1">
    <name type="scientific">marine sediment metagenome</name>
    <dbReference type="NCBI Taxonomy" id="412755"/>
    <lineage>
        <taxon>unclassified sequences</taxon>
        <taxon>metagenomes</taxon>
        <taxon>ecological metagenomes</taxon>
    </lineage>
</organism>
<dbReference type="EMBL" id="LAZR01034415">
    <property type="protein sequence ID" value="KKL45361.1"/>
    <property type="molecule type" value="Genomic_DNA"/>
</dbReference>
<gene>
    <name evidence="1" type="ORF">LCGC14_2356420</name>
</gene>
<dbReference type="Gene3D" id="1.10.1740.10">
    <property type="match status" value="1"/>
</dbReference>
<sequence length="52" mass="6295">MIKICSKCEEEKEIEESFQALLYKIARNLLVDHYKRKSSQEILLDDDFRDFL</sequence>
<dbReference type="InterPro" id="IPR013325">
    <property type="entry name" value="RNA_pol_sigma_r2"/>
</dbReference>
<name>A0A0F9CV57_9ZZZZ</name>
<dbReference type="GO" id="GO:0006352">
    <property type="term" value="P:DNA-templated transcription initiation"/>
    <property type="evidence" value="ECO:0007669"/>
    <property type="project" value="InterPro"/>
</dbReference>
<dbReference type="SUPFAM" id="SSF88946">
    <property type="entry name" value="Sigma2 domain of RNA polymerase sigma factors"/>
    <property type="match status" value="1"/>
</dbReference>
<accession>A0A0F9CV57</accession>